<protein>
    <submittedName>
        <fullName evidence="13">Intraflagellar transport protein 140 homolog isoform X2</fullName>
    </submittedName>
</protein>
<dbReference type="Pfam" id="PF24762">
    <property type="entry name" value="TPR_IF140-IFT172"/>
    <property type="match status" value="1"/>
</dbReference>
<dbReference type="PANTHER" id="PTHR15722">
    <property type="entry name" value="IFT140/172-RELATED"/>
    <property type="match status" value="1"/>
</dbReference>
<reference evidence="13" key="1">
    <citation type="submission" date="2025-08" db="UniProtKB">
        <authorList>
            <consortium name="RefSeq"/>
        </authorList>
    </citation>
    <scope>IDENTIFICATION</scope>
</reference>
<dbReference type="Proteomes" id="UP001652625">
    <property type="component" value="Chromosome 08"/>
</dbReference>
<evidence type="ECO:0000256" key="2">
    <source>
        <dbReference type="ARBA" id="ARBA00022574"/>
    </source>
</evidence>
<evidence type="ECO:0000313" key="12">
    <source>
        <dbReference type="Proteomes" id="UP001652625"/>
    </source>
</evidence>
<feature type="region of interest" description="Disordered" evidence="7">
    <location>
        <begin position="1428"/>
        <end position="1447"/>
    </location>
</feature>
<evidence type="ECO:0000256" key="6">
    <source>
        <dbReference type="ARBA" id="ARBA00023273"/>
    </source>
</evidence>
<dbReference type="InterPro" id="IPR001680">
    <property type="entry name" value="WD40_rpt"/>
</dbReference>
<dbReference type="InterPro" id="IPR056156">
    <property type="entry name" value="TPR_IF140_C"/>
</dbReference>
<dbReference type="Pfam" id="PF23385">
    <property type="entry name" value="Beta-prop_IFT140_2nd"/>
    <property type="match status" value="1"/>
</dbReference>
<proteinExistence type="predicted"/>
<sequence>MAVYFDYKILPHYEDSHCSLTSWHSNFPLLAVGFVRDSTGYVALYLDEGEHIENSKIEREFAVSKLSWHPHRKILASGWKNGCLIIWNEHTKEWNEAPKFHLTEITCIWWNRTGSRLITSDQTGLVCVWKIDQRGKFQQSPMFKNELRSSVVSGVLKVSVGLDVSIDITAAAKAAVSGNKNALDLFDMEKSSNFSNIEEIQLFIATKDGNVYFLDEKGKCKSCFKVDSSILYLLYYENQDVVVTITDALFLTQHSLKDGNYKEISKVKLSGQASSLVVTWAGSGIIAISSKSHVVRLIDIRTDQNFVLNLDKSFGFKANECINFIAFSHSQGTLAGGTDQGHVALWKYNSLKNDDQLWVLQPPSDVVGSVTHLEWGASLGLIAVNCVSSVTILNKATMSYSFSGNIAAVQLSPAHLLIKFFPSLHVEDLKTDMHIKGVHCNKNHAAIWNGKKVAIYEIPENKSFIRSAGSFTCDAHKVAVYEQNVYLVDSHSISIRTFQGTVKQELTFLEKEGDPFDLDICRSHMVVATNRGVLKIYDLSRREARQVSVTKHLEDCISKLGKIHLIKINCNGTKVAVLSQNSNYITAPVLYVWEVESDKIQSFNFMSGESNYELLDDLLATQQQLTDAIKGYVPKSVFWDSIEPKLLVCETVRMSSINQEETSIEKDLYDNNSLIVTMFSCPEYGLVVQDHFKIDSTYTGLLGMDTPFCYFIQSGQHRDQCVARKTMRDFVEFENGDLVTKAAMMSYSYLSAIGNMDEAFKAIKSIKSLDSTTLEAFVFPSKDNMQVRHDVKTRPSVWENMARMCVKTKRLDVAFVCLGNMGNAAAVKAIRDAQLSEVEVDAHVAMLAIQVGMHEEAEQLYKNCHRYDLLNIFYQASNNWTQAIECAEKHDRIHLRTTFYCYGQYLEDLGNKEGAVENFEKSGTFRFEVPRMMMDDVDELQAYILKKKDRELMKWWARYLESLGDMEAALFFYKQSEDYLSMVRIHCFCENMKEAEQLCQDTGDKAACYHLACQFEISGNIPKSIHFFSRAQCYSNAIRLAKEKQLDQELMNLSMLSTQEDMLSCAQYFEEKGGMDDKAIALYHRGGSVSKAIDLAFSSKQFGALQLISDDLDENVDPQVLHKCADFFIENDQFDKAVNLLIASKKFEEALRMCLDHDIQITEEIAEKMTFPKEHSDAKYRLYLLEKIGECAYKQGSFHLATKKFTQAGNKMKAMKSLLKSGDTEKIVFFAGVSRQKEIYVMAANYLQSLDWQKDPEILKNIISFYTKGRALESLSTFYESCAQVEIDEFENYEKAFGALTEAYKCLSKAKPKNVTVQEEKLALIKTKLTLMKKYIHARKEYSSTPDESVSSCELLLEDPDVNVAIQVKHIYAFLIEHYVNVRNYKKAYHLMEDFRKCCPSVKLEKVISKGHIQKVYTELGIALKPTKDKEIDKDPEEEIDEEDGYI</sequence>
<evidence type="ECO:0000259" key="11">
    <source>
        <dbReference type="Pfam" id="PF24762"/>
    </source>
</evidence>
<evidence type="ECO:0000259" key="10">
    <source>
        <dbReference type="Pfam" id="PF24760"/>
    </source>
</evidence>
<feature type="domain" description="IF140 C-terminal TPR" evidence="10">
    <location>
        <begin position="1273"/>
        <end position="1395"/>
    </location>
</feature>
<dbReference type="Pfam" id="PF24760">
    <property type="entry name" value="TPR_IF140_C"/>
    <property type="match status" value="1"/>
</dbReference>
<keyword evidence="3" id="KW-0677">Repeat</keyword>
<feature type="compositionally biased region" description="Acidic residues" evidence="7">
    <location>
        <begin position="1434"/>
        <end position="1447"/>
    </location>
</feature>
<evidence type="ECO:0000259" key="9">
    <source>
        <dbReference type="Pfam" id="PF23385"/>
    </source>
</evidence>
<dbReference type="InterPro" id="IPR011990">
    <property type="entry name" value="TPR-like_helical_dom_sf"/>
</dbReference>
<organism evidence="12 13">
    <name type="scientific">Hydra vulgaris</name>
    <name type="common">Hydra</name>
    <name type="synonym">Hydra attenuata</name>
    <dbReference type="NCBI Taxonomy" id="6087"/>
    <lineage>
        <taxon>Eukaryota</taxon>
        <taxon>Metazoa</taxon>
        <taxon>Cnidaria</taxon>
        <taxon>Hydrozoa</taxon>
        <taxon>Hydroidolina</taxon>
        <taxon>Anthoathecata</taxon>
        <taxon>Aplanulata</taxon>
        <taxon>Hydridae</taxon>
        <taxon>Hydra</taxon>
    </lineage>
</organism>
<comment type="subcellular location">
    <subcellularLocation>
        <location evidence="1">Cell projection</location>
        <location evidence="1">Cilium</location>
    </subcellularLocation>
</comment>
<evidence type="ECO:0000256" key="4">
    <source>
        <dbReference type="ARBA" id="ARBA00022803"/>
    </source>
</evidence>
<keyword evidence="2" id="KW-0853">WD repeat</keyword>
<dbReference type="InterPro" id="IPR056154">
    <property type="entry name" value="Beta-prop_IFT140_1st"/>
</dbReference>
<evidence type="ECO:0000259" key="8">
    <source>
        <dbReference type="Pfam" id="PF23383"/>
    </source>
</evidence>
<dbReference type="SUPFAM" id="SSF50978">
    <property type="entry name" value="WD40 repeat-like"/>
    <property type="match status" value="2"/>
</dbReference>
<keyword evidence="5" id="KW-0969">Cilium</keyword>
<dbReference type="Gene3D" id="1.25.40.470">
    <property type="match status" value="2"/>
</dbReference>
<dbReference type="Pfam" id="PF23383">
    <property type="entry name" value="Beta-prop_IFT140_1st"/>
    <property type="match status" value="1"/>
</dbReference>
<dbReference type="InterPro" id="IPR015943">
    <property type="entry name" value="WD40/YVTN_repeat-like_dom_sf"/>
</dbReference>
<evidence type="ECO:0000256" key="7">
    <source>
        <dbReference type="SAM" id="MobiDB-lite"/>
    </source>
</evidence>
<gene>
    <name evidence="13" type="primary">LOC100200314</name>
</gene>
<evidence type="ECO:0000313" key="13">
    <source>
        <dbReference type="RefSeq" id="XP_065660083.1"/>
    </source>
</evidence>
<evidence type="ECO:0000256" key="5">
    <source>
        <dbReference type="ARBA" id="ARBA00023069"/>
    </source>
</evidence>
<evidence type="ECO:0000256" key="1">
    <source>
        <dbReference type="ARBA" id="ARBA00004138"/>
    </source>
</evidence>
<accession>A0ABM4CEI1</accession>
<keyword evidence="12" id="KW-1185">Reference proteome</keyword>
<dbReference type="GeneID" id="100200314"/>
<feature type="domain" description="IFT140 first beta-propeller" evidence="8">
    <location>
        <begin position="2"/>
        <end position="394"/>
    </location>
</feature>
<dbReference type="InterPro" id="IPR036322">
    <property type="entry name" value="WD40_repeat_dom_sf"/>
</dbReference>
<dbReference type="InterPro" id="IPR056155">
    <property type="entry name" value="Beta-prop_IFT140_2nd"/>
</dbReference>
<dbReference type="InterPro" id="IPR056168">
    <property type="entry name" value="TPR_IF140/IFT172/WDR19"/>
</dbReference>
<feature type="domain" description="IF140/IFT172/WDR19 TPR" evidence="11">
    <location>
        <begin position="794"/>
        <end position="1265"/>
    </location>
</feature>
<keyword evidence="6" id="KW-0966">Cell projection</keyword>
<dbReference type="RefSeq" id="XP_065660083.1">
    <property type="nucleotide sequence ID" value="XM_065804011.1"/>
</dbReference>
<keyword evidence="4" id="KW-0802">TPR repeat</keyword>
<dbReference type="PANTHER" id="PTHR15722:SF7">
    <property type="entry name" value="INTRAFLAGELLAR TRANSPORT PROTEIN 140 HOMOLOG"/>
    <property type="match status" value="1"/>
</dbReference>
<evidence type="ECO:0000256" key="3">
    <source>
        <dbReference type="ARBA" id="ARBA00022737"/>
    </source>
</evidence>
<feature type="domain" description="IFT140 second beta-propeller" evidence="9">
    <location>
        <begin position="405"/>
        <end position="713"/>
    </location>
</feature>
<dbReference type="SUPFAM" id="SSF48452">
    <property type="entry name" value="TPR-like"/>
    <property type="match status" value="1"/>
</dbReference>
<name>A0ABM4CEI1_HYDVU</name>
<dbReference type="Gene3D" id="2.130.10.10">
    <property type="entry name" value="YVTN repeat-like/Quinoprotein amine dehydrogenase"/>
    <property type="match status" value="2"/>
</dbReference>
<dbReference type="SMART" id="SM00320">
    <property type="entry name" value="WD40"/>
    <property type="match status" value="5"/>
</dbReference>